<dbReference type="PANTHER" id="PTHR31664">
    <property type="entry name" value="PROTEIN CBG16427"/>
    <property type="match status" value="1"/>
</dbReference>
<reference evidence="3" key="1">
    <citation type="submission" date="2020-12" db="UniProtKB">
        <authorList>
            <consortium name="WormBaseParasite"/>
        </authorList>
    </citation>
    <scope>IDENTIFICATION</scope>
    <source>
        <strain evidence="3">MHco3</strain>
    </source>
</reference>
<sequence>MAADQIRRVLEPFVLDYVRTFNAGEFDRMENFYHKNSVMVEKDKSVLWGKKDIVASLLQMATDLGKTRIELSNTKYDGAAEFPHVYTDFAFHTEKGGILNGRFLQLWRRDGNCYTIYHDEYEML</sequence>
<dbReference type="PANTHER" id="PTHR31664:SF4">
    <property type="entry name" value="DUF4440 DOMAIN-CONTAINING PROTEIN"/>
    <property type="match status" value="1"/>
</dbReference>
<dbReference type="Gene3D" id="3.10.450.50">
    <property type="match status" value="1"/>
</dbReference>
<proteinExistence type="predicted"/>
<evidence type="ECO:0000313" key="3">
    <source>
        <dbReference type="WBParaSite" id="HCON_00126550-00001"/>
    </source>
</evidence>
<dbReference type="OMA" id="YHDEYEM"/>
<feature type="domain" description="DUF4440" evidence="1">
    <location>
        <begin position="16"/>
        <end position="112"/>
    </location>
</feature>
<protein>
    <submittedName>
        <fullName evidence="3">DUF4440 domain-containing protein</fullName>
    </submittedName>
</protein>
<dbReference type="WBParaSite" id="HCON_00126550-00001">
    <property type="protein sequence ID" value="HCON_00126550-00001"/>
    <property type="gene ID" value="HCON_00126550"/>
</dbReference>
<evidence type="ECO:0000259" key="1">
    <source>
        <dbReference type="Pfam" id="PF14534"/>
    </source>
</evidence>
<dbReference type="Pfam" id="PF14534">
    <property type="entry name" value="DUF4440"/>
    <property type="match status" value="1"/>
</dbReference>
<dbReference type="Proteomes" id="UP000025227">
    <property type="component" value="Unplaced"/>
</dbReference>
<dbReference type="AlphaFoldDB" id="A0A7I4YP53"/>
<dbReference type="OrthoDB" id="5840957at2759"/>
<keyword evidence="2" id="KW-1185">Reference proteome</keyword>
<evidence type="ECO:0000313" key="2">
    <source>
        <dbReference type="Proteomes" id="UP000025227"/>
    </source>
</evidence>
<organism evidence="2 3">
    <name type="scientific">Haemonchus contortus</name>
    <name type="common">Barber pole worm</name>
    <dbReference type="NCBI Taxonomy" id="6289"/>
    <lineage>
        <taxon>Eukaryota</taxon>
        <taxon>Metazoa</taxon>
        <taxon>Ecdysozoa</taxon>
        <taxon>Nematoda</taxon>
        <taxon>Chromadorea</taxon>
        <taxon>Rhabditida</taxon>
        <taxon>Rhabditina</taxon>
        <taxon>Rhabditomorpha</taxon>
        <taxon>Strongyloidea</taxon>
        <taxon>Trichostrongylidae</taxon>
        <taxon>Haemonchus</taxon>
    </lineage>
</organism>
<dbReference type="SUPFAM" id="SSF54427">
    <property type="entry name" value="NTF2-like"/>
    <property type="match status" value="1"/>
</dbReference>
<dbReference type="InterPro" id="IPR027843">
    <property type="entry name" value="DUF4440"/>
</dbReference>
<accession>A0A7I4YP53</accession>
<dbReference type="InterPro" id="IPR032710">
    <property type="entry name" value="NTF2-like_dom_sf"/>
</dbReference>
<name>A0A7I4YP53_HAECO</name>